<evidence type="ECO:0000256" key="1">
    <source>
        <dbReference type="SAM" id="MobiDB-lite"/>
    </source>
</evidence>
<organism evidence="3 4">
    <name type="scientific">Diversispora epigaea</name>
    <dbReference type="NCBI Taxonomy" id="1348612"/>
    <lineage>
        <taxon>Eukaryota</taxon>
        <taxon>Fungi</taxon>
        <taxon>Fungi incertae sedis</taxon>
        <taxon>Mucoromycota</taxon>
        <taxon>Glomeromycotina</taxon>
        <taxon>Glomeromycetes</taxon>
        <taxon>Diversisporales</taxon>
        <taxon>Diversisporaceae</taxon>
        <taxon>Diversispora</taxon>
    </lineage>
</organism>
<evidence type="ECO:0000256" key="2">
    <source>
        <dbReference type="SAM" id="Phobius"/>
    </source>
</evidence>
<keyword evidence="2" id="KW-0812">Transmembrane</keyword>
<sequence length="695" mass="81877">MEFDQICFLDIIAGLIPNSLVLLFKEIMGNSKDGKLVVLRSMYKLKLLLFQLWKYRCEKFLIWERSQNIKAKDTKLGRKKPNNTSTMIDESIDMRVYDDVIYDQQQQTKNLQICNYDMDYGSGEKRNSFNTAVHYAKHWLYAKILSGISIKGTSREFVQYLFKKPCFGITEAYTPPLHINSYDQRKGNSAAVIRSLAANPRLASKSRNTLWFLKNPWFCLEDRFTRIIENLKTLLDLKKNKESSRKVYVVPLSDFTVYPNSKDLGPNGLEDNSENYSKYFWFLFRVFWWPRRKVIKDPEYMSPFLRVIHEEKDDEIYRTPAIMAVLDFKWPDTHRYFIRHLILYLLYIISCTITMISYSFKGELNIVNLFKKDSNIILTTFFFVYLYTGCVYNFSFVILLLRYFETPGRYIYIIYSISTTIWPFLLFMLIGILSFGHAMFTLINLDDSSLSYPTYKIQDTSNSDLYSNITIYQDVDKSSRLDNYYSHFISLVEAVFFWTNGRWDQLDQWDYPAVDALSVLGSIILVLIFQNILIAFTNGAFDKANKAGRTAAYKYRADLTAEYEALEKPFTKKDDPKYIYYIPDPGVINTWLKETKKDENQELRHMDAELTDFDYYDNDDDNEDNSKKYQNEGSSSTLDKISFIDEDIFPLKVDDQSSMQERLNNLENKFKTRFDELDQNLKTILQTLSNLNNPK</sequence>
<evidence type="ECO:0000313" key="4">
    <source>
        <dbReference type="Proteomes" id="UP000266861"/>
    </source>
</evidence>
<gene>
    <name evidence="3" type="ORF">Glove_139g217</name>
</gene>
<evidence type="ECO:0000313" key="3">
    <source>
        <dbReference type="EMBL" id="RHZ79972.1"/>
    </source>
</evidence>
<reference evidence="3 4" key="1">
    <citation type="submission" date="2018-08" db="EMBL/GenBank/DDBJ databases">
        <title>Genome and evolution of the arbuscular mycorrhizal fungus Diversispora epigaea (formerly Glomus versiforme) and its bacterial endosymbionts.</title>
        <authorList>
            <person name="Sun X."/>
            <person name="Fei Z."/>
            <person name="Harrison M."/>
        </authorList>
    </citation>
    <scope>NUCLEOTIDE SEQUENCE [LARGE SCALE GENOMIC DNA]</scope>
    <source>
        <strain evidence="3 4">IT104</strain>
    </source>
</reference>
<keyword evidence="4" id="KW-1185">Reference proteome</keyword>
<feature type="compositionally biased region" description="Acidic residues" evidence="1">
    <location>
        <begin position="614"/>
        <end position="623"/>
    </location>
</feature>
<feature type="transmembrane region" description="Helical" evidence="2">
    <location>
        <begin position="341"/>
        <end position="360"/>
    </location>
</feature>
<keyword evidence="2" id="KW-0472">Membrane</keyword>
<feature type="transmembrane region" description="Helical" evidence="2">
    <location>
        <begin position="6"/>
        <end position="24"/>
    </location>
</feature>
<dbReference type="OrthoDB" id="2439775at2759"/>
<feature type="transmembrane region" description="Helical" evidence="2">
    <location>
        <begin position="380"/>
        <end position="401"/>
    </location>
</feature>
<dbReference type="EMBL" id="PQFF01000130">
    <property type="protein sequence ID" value="RHZ79972.1"/>
    <property type="molecule type" value="Genomic_DNA"/>
</dbReference>
<keyword evidence="2" id="KW-1133">Transmembrane helix</keyword>
<protein>
    <recommendedName>
        <fullName evidence="5">Ion transport domain-containing protein</fullName>
    </recommendedName>
</protein>
<feature type="transmembrane region" description="Helical" evidence="2">
    <location>
        <begin position="516"/>
        <end position="536"/>
    </location>
</feature>
<proteinExistence type="predicted"/>
<accession>A0A397IZC8</accession>
<feature type="region of interest" description="Disordered" evidence="1">
    <location>
        <begin position="614"/>
        <end position="634"/>
    </location>
</feature>
<evidence type="ECO:0008006" key="5">
    <source>
        <dbReference type="Google" id="ProtNLM"/>
    </source>
</evidence>
<dbReference type="Proteomes" id="UP000266861">
    <property type="component" value="Unassembled WGS sequence"/>
</dbReference>
<name>A0A397IZC8_9GLOM</name>
<dbReference type="AlphaFoldDB" id="A0A397IZC8"/>
<comment type="caution">
    <text evidence="3">The sequence shown here is derived from an EMBL/GenBank/DDBJ whole genome shotgun (WGS) entry which is preliminary data.</text>
</comment>
<feature type="transmembrane region" description="Helical" evidence="2">
    <location>
        <begin position="413"/>
        <end position="440"/>
    </location>
</feature>